<evidence type="ECO:0000256" key="10">
    <source>
        <dbReference type="ARBA" id="ARBA00049473"/>
    </source>
</evidence>
<dbReference type="InterPro" id="IPR009014">
    <property type="entry name" value="Transketo_C/PFOR_II"/>
</dbReference>
<dbReference type="PROSITE" id="PS00801">
    <property type="entry name" value="TRANSKETOLASE_1"/>
    <property type="match status" value="1"/>
</dbReference>
<dbReference type="InterPro" id="IPR055152">
    <property type="entry name" value="Transketolase-like_C_2"/>
</dbReference>
<dbReference type="KEGG" id="cte:CT1870"/>
<keyword evidence="6 17" id="KW-0808">Transferase</keyword>
<gene>
    <name evidence="19" type="primary">tkt</name>
    <name evidence="19" type="ordered locus">CT1870</name>
</gene>
<dbReference type="Pfam" id="PF22613">
    <property type="entry name" value="Transketolase_C_1"/>
    <property type="match status" value="1"/>
</dbReference>
<organism evidence="19 20">
    <name type="scientific">Chlorobaculum tepidum (strain ATCC 49652 / DSM 12025 / NBRC 103806 / TLS)</name>
    <name type="common">Chlorobium tepidum</name>
    <dbReference type="NCBI Taxonomy" id="194439"/>
    <lineage>
        <taxon>Bacteria</taxon>
        <taxon>Pseudomonadati</taxon>
        <taxon>Chlorobiota</taxon>
        <taxon>Chlorobiia</taxon>
        <taxon>Chlorobiales</taxon>
        <taxon>Chlorobiaceae</taxon>
        <taxon>Chlorobaculum</taxon>
    </lineage>
</organism>
<dbReference type="Proteomes" id="UP000001007">
    <property type="component" value="Chromosome"/>
</dbReference>
<feature type="binding site" evidence="13">
    <location>
        <position position="536"/>
    </location>
    <ligand>
        <name>substrate</name>
    </ligand>
</feature>
<feature type="binding site" evidence="14">
    <location>
        <position position="177"/>
    </location>
    <ligand>
        <name>thiamine diphosphate</name>
        <dbReference type="ChEBI" id="CHEBI:58937"/>
    </ligand>
</feature>
<name>Q8KBB9_CHLTE</name>
<feature type="binding site" evidence="14">
    <location>
        <begin position="135"/>
        <end position="137"/>
    </location>
    <ligand>
        <name>thiamine diphosphate</name>
        <dbReference type="ChEBI" id="CHEBI:58937"/>
    </ligand>
</feature>
<dbReference type="InterPro" id="IPR049557">
    <property type="entry name" value="Transketolase_CS"/>
</dbReference>
<reference evidence="19 20" key="1">
    <citation type="journal article" date="2002" name="Proc. Natl. Acad. Sci. U.S.A.">
        <title>The complete genome sequence of Chlorobium tepidum TLS, a photosynthetic, anaerobic, green-sulfur bacterium.</title>
        <authorList>
            <person name="Eisen J.A."/>
            <person name="Nelson K.E."/>
            <person name="Paulsen I.T."/>
            <person name="Heidelberg J.F."/>
            <person name="Wu M."/>
            <person name="Dodson R.J."/>
            <person name="Deboy R."/>
            <person name="Gwinn M.L."/>
            <person name="Nelson W.C."/>
            <person name="Haft D.H."/>
            <person name="Hickey E.K."/>
            <person name="Peterson J.D."/>
            <person name="Durkin A.S."/>
            <person name="Kolonay J.L."/>
            <person name="Yang F."/>
            <person name="Holt I."/>
            <person name="Umayam L.A."/>
            <person name="Mason T."/>
            <person name="Brenner M."/>
            <person name="Shea T.P."/>
            <person name="Parksey D."/>
            <person name="Nierman W.C."/>
            <person name="Feldblyum T.V."/>
            <person name="Hansen C.L."/>
            <person name="Craven M.B."/>
            <person name="Radune D."/>
            <person name="Vamathevan J."/>
            <person name="Khouri H."/>
            <person name="White O."/>
            <person name="Gruber T.M."/>
            <person name="Ketchum K.A."/>
            <person name="Venter J.C."/>
            <person name="Tettelin H."/>
            <person name="Bryant D.A."/>
            <person name="Fraser C.M."/>
        </authorList>
    </citation>
    <scope>NUCLEOTIDE SEQUENCE [LARGE SCALE GENOMIC DNA]</scope>
    <source>
        <strain evidence="20">ATCC 49652 / DSM 12025 / NBRC 103806 / TLS</strain>
    </source>
</reference>
<feature type="binding site" evidence="13">
    <location>
        <position position="490"/>
    </location>
    <ligand>
        <name>substrate</name>
    </ligand>
</feature>
<evidence type="ECO:0000256" key="6">
    <source>
        <dbReference type="ARBA" id="ARBA00022679"/>
    </source>
</evidence>
<evidence type="ECO:0000256" key="17">
    <source>
        <dbReference type="RuleBase" id="RU004996"/>
    </source>
</evidence>
<comment type="cofactor">
    <cofactor evidence="14">
        <name>thiamine diphosphate</name>
        <dbReference type="ChEBI" id="CHEBI:58937"/>
    </cofactor>
    <text evidence="14">Binds 1 thiamine pyrophosphate per subunit. During the reaction, the substrate forms a covalent intermediate with the cofactor.</text>
</comment>
<comment type="cofactor">
    <cofactor evidence="2">
        <name>Co(2+)</name>
        <dbReference type="ChEBI" id="CHEBI:48828"/>
    </cofactor>
</comment>
<feature type="binding site" evidence="14">
    <location>
        <position position="87"/>
    </location>
    <ligand>
        <name>thiamine diphosphate</name>
        <dbReference type="ChEBI" id="CHEBI:58937"/>
    </ligand>
</feature>
<feature type="binding site" evidence="13">
    <location>
        <position position="486"/>
    </location>
    <ligand>
        <name>substrate</name>
    </ligand>
</feature>
<dbReference type="OrthoDB" id="8732661at2"/>
<dbReference type="CDD" id="cd02012">
    <property type="entry name" value="TPP_TK"/>
    <property type="match status" value="1"/>
</dbReference>
<dbReference type="PANTHER" id="PTHR43522">
    <property type="entry name" value="TRANSKETOLASE"/>
    <property type="match status" value="1"/>
</dbReference>
<dbReference type="SUPFAM" id="SSF52518">
    <property type="entry name" value="Thiamin diphosphate-binding fold (THDP-binding)"/>
    <property type="match status" value="2"/>
</dbReference>
<dbReference type="InterPro" id="IPR005475">
    <property type="entry name" value="Transketolase-like_Pyr-bd"/>
</dbReference>
<dbReference type="InterPro" id="IPR033247">
    <property type="entry name" value="Transketolase_fam"/>
</dbReference>
<dbReference type="STRING" id="194439.CT1870"/>
<keyword evidence="20" id="KW-1185">Reference proteome</keyword>
<comment type="cofactor">
    <cofactor evidence="15">
        <name>Mg(2+)</name>
        <dbReference type="ChEBI" id="CHEBI:18420"/>
    </cofactor>
    <text evidence="15">Binds 1 Mg(2+) ion per subunit. Can also utilize other divalent metal cations, such as Ca(2+), Mn(2+) and Co(2+).</text>
</comment>
<dbReference type="InterPro" id="IPR005474">
    <property type="entry name" value="Transketolase_N"/>
</dbReference>
<evidence type="ECO:0000256" key="3">
    <source>
        <dbReference type="ARBA" id="ARBA00007131"/>
    </source>
</evidence>
<feature type="binding site" evidence="14">
    <location>
        <position position="282"/>
    </location>
    <ligand>
        <name>thiamine diphosphate</name>
        <dbReference type="ChEBI" id="CHEBI:58937"/>
    </ligand>
</feature>
<evidence type="ECO:0000313" key="20">
    <source>
        <dbReference type="Proteomes" id="UP000001007"/>
    </source>
</evidence>
<keyword evidence="7 15" id="KW-0479">Metal-binding</keyword>
<evidence type="ECO:0000256" key="13">
    <source>
        <dbReference type="PIRSR" id="PIRSR605478-2"/>
    </source>
</evidence>
<dbReference type="GO" id="GO:0009052">
    <property type="term" value="P:pentose-phosphate shunt, non-oxidative branch"/>
    <property type="evidence" value="ECO:0007669"/>
    <property type="project" value="UniProtKB-ARBA"/>
</dbReference>
<sequence length="688" mass="74373">MTVRVRPISLNLRNNPIMTRTRSIDEEAVATIRLLAVDMVEKAKSGHPGLPLGAAPMAYTLFTKIMRFNPANPEWPNRDRFVLSAGHGSALLYSMLHLCGYGLGMDELKQFRQLGSRTPGHPEYGHTPGVETTTGPLGQGIATAVGMAAAERFLATKLNTAERALIDHFTYVICGDGDLMEGISSEASSLAGHLRLGRLICLYDSNHISIEGSTGLAFTEDVARRYEAYGWHVLSHIDGNDLAAIEQAVRNAQEIDDRPSLIIVNTTIGYGSPHKQGTASAHGEPLGPEETKLVKQAFGFDENESFVVSDRVYDHFHAIAERGAALEAEWQTQWQSFRQEEPGLASALTDLLAGRFPESWLPEMPKFTTGEKLATRQASKSVLAKIAEKAPLLAGGSADLAPSNGTLIGAAFEAGSYGGSTFHFGVREHAMGALVNGMALSKMMIPYGATFLVFADYMKPALRIAAMMQSPSIFIFTHDSIGLGEDGPTHQPIEQLAMLRAMPGFDVYRPADANETAAAWLLALKRRKPAALVLTRQGLPVLDDADGRLRNGVTKGGYVLAEWADTDDDDDRRIIIVATGSEVHPALEAKTLIEQEGFAARVVSMPSRELFAEQPAEYRAAVLPPTVRARAVVEAAATFGWHDIAGDGGIVIGIDRFGMSAPSSQVMEHFGFTAENIAARALELLNRK</sequence>
<feature type="site" description="Important for catalytic activity" evidence="16">
    <location>
        <position position="282"/>
    </location>
</feature>
<evidence type="ECO:0000313" key="19">
    <source>
        <dbReference type="EMBL" id="AAM73089.1"/>
    </source>
</evidence>
<dbReference type="EC" id="2.2.1.1" evidence="5 11"/>
<evidence type="ECO:0000256" key="12">
    <source>
        <dbReference type="PIRSR" id="PIRSR605478-1"/>
    </source>
</evidence>
<dbReference type="GO" id="GO:0005829">
    <property type="term" value="C:cytosol"/>
    <property type="evidence" value="ECO:0007669"/>
    <property type="project" value="TreeGrafter"/>
</dbReference>
<evidence type="ECO:0000256" key="7">
    <source>
        <dbReference type="ARBA" id="ARBA00022723"/>
    </source>
</evidence>
<dbReference type="InterPro" id="IPR020826">
    <property type="entry name" value="Transketolase_BS"/>
</dbReference>
<dbReference type="EnsemblBacteria" id="AAM73089">
    <property type="protein sequence ID" value="AAM73089"/>
    <property type="gene ID" value="CT1870"/>
</dbReference>
<evidence type="ECO:0000256" key="14">
    <source>
        <dbReference type="PIRSR" id="PIRSR605478-3"/>
    </source>
</evidence>
<dbReference type="AlphaFoldDB" id="Q8KBB9"/>
<comment type="function">
    <text evidence="17">Catalyzes the transfer of a two-carbon ketol group from a ketose donor to an aldose acceptor, via a covalent intermediate with the cofactor thiamine pyrophosphate.</text>
</comment>
<dbReference type="Gene3D" id="3.40.50.920">
    <property type="match status" value="1"/>
</dbReference>
<dbReference type="eggNOG" id="COG0021">
    <property type="taxonomic scope" value="Bacteria"/>
</dbReference>
<protein>
    <recommendedName>
        <fullName evidence="5 11">Transketolase</fullName>
        <ecNumber evidence="5 11">2.2.1.1</ecNumber>
    </recommendedName>
</protein>
<dbReference type="SMART" id="SM00861">
    <property type="entry name" value="Transket_pyr"/>
    <property type="match status" value="1"/>
</dbReference>
<feature type="binding site" evidence="14">
    <location>
        <position position="454"/>
    </location>
    <ligand>
        <name>thiamine diphosphate</name>
        <dbReference type="ChEBI" id="CHEBI:58937"/>
    </ligand>
</feature>
<comment type="catalytic activity">
    <reaction evidence="10 17">
        <text>D-sedoheptulose 7-phosphate + D-glyceraldehyde 3-phosphate = aldehydo-D-ribose 5-phosphate + D-xylulose 5-phosphate</text>
        <dbReference type="Rhea" id="RHEA:10508"/>
        <dbReference type="ChEBI" id="CHEBI:57483"/>
        <dbReference type="ChEBI" id="CHEBI:57737"/>
        <dbReference type="ChEBI" id="CHEBI:58273"/>
        <dbReference type="ChEBI" id="CHEBI:59776"/>
        <dbReference type="EC" id="2.2.1.1"/>
    </reaction>
</comment>
<proteinExistence type="inferred from homology"/>
<evidence type="ECO:0000256" key="5">
    <source>
        <dbReference type="ARBA" id="ARBA00013152"/>
    </source>
</evidence>
<dbReference type="FunFam" id="3.40.50.920:FF:000003">
    <property type="entry name" value="Transketolase"/>
    <property type="match status" value="1"/>
</dbReference>
<dbReference type="PROSITE" id="PS00802">
    <property type="entry name" value="TRANSKETOLASE_2"/>
    <property type="match status" value="1"/>
</dbReference>
<dbReference type="InterPro" id="IPR005478">
    <property type="entry name" value="Transketolase_bac-like"/>
</dbReference>
<dbReference type="NCBIfam" id="TIGR00232">
    <property type="entry name" value="tktlase_bact"/>
    <property type="match status" value="1"/>
</dbReference>
<dbReference type="GO" id="GO:0004802">
    <property type="term" value="F:transketolase activity"/>
    <property type="evidence" value="ECO:0007669"/>
    <property type="project" value="UniProtKB-UniRule"/>
</dbReference>
<feature type="binding site" evidence="14">
    <location>
        <position position="206"/>
    </location>
    <ligand>
        <name>thiamine diphosphate</name>
        <dbReference type="ChEBI" id="CHEBI:58937"/>
    </ligand>
</feature>
<dbReference type="Gene3D" id="3.40.50.970">
    <property type="match status" value="2"/>
</dbReference>
<feature type="binding site" evidence="13">
    <location>
        <position position="282"/>
    </location>
    <ligand>
        <name>substrate</name>
    </ligand>
</feature>
<dbReference type="PATRIC" id="fig|194439.7.peg.1696"/>
<feature type="binding site" evidence="15">
    <location>
        <position position="206"/>
    </location>
    <ligand>
        <name>Mg(2+)</name>
        <dbReference type="ChEBI" id="CHEBI:18420"/>
    </ligand>
</feature>
<evidence type="ECO:0000256" key="9">
    <source>
        <dbReference type="ARBA" id="ARBA00023052"/>
    </source>
</evidence>
<dbReference type="Pfam" id="PF00456">
    <property type="entry name" value="Transketolase_N"/>
    <property type="match status" value="1"/>
</dbReference>
<feature type="binding site" evidence="13">
    <location>
        <position position="478"/>
    </location>
    <ligand>
        <name>substrate</name>
    </ligand>
</feature>
<evidence type="ECO:0000259" key="18">
    <source>
        <dbReference type="SMART" id="SM00861"/>
    </source>
</evidence>
<comment type="subunit">
    <text evidence="4 17">Homodimer.</text>
</comment>
<dbReference type="FunFam" id="3.40.50.970:FF:000004">
    <property type="entry name" value="Transketolase"/>
    <property type="match status" value="1"/>
</dbReference>
<evidence type="ECO:0000256" key="11">
    <source>
        <dbReference type="NCBIfam" id="TIGR00232"/>
    </source>
</evidence>
<feature type="binding site" evidence="15">
    <location>
        <position position="208"/>
    </location>
    <ligand>
        <name>Mg(2+)</name>
        <dbReference type="ChEBI" id="CHEBI:18420"/>
    </ligand>
</feature>
<dbReference type="PANTHER" id="PTHR43522:SF2">
    <property type="entry name" value="TRANSKETOLASE 1-RELATED"/>
    <property type="match status" value="1"/>
</dbReference>
<dbReference type="HOGENOM" id="CLU_009227_0_0_10"/>
<evidence type="ECO:0000256" key="8">
    <source>
        <dbReference type="ARBA" id="ARBA00022842"/>
    </source>
</evidence>
<feature type="binding site" evidence="15">
    <location>
        <position position="176"/>
    </location>
    <ligand>
        <name>Mg(2+)</name>
        <dbReference type="ChEBI" id="CHEBI:18420"/>
    </ligand>
</feature>
<feature type="site" description="Important for catalytic activity" evidence="16">
    <location>
        <position position="47"/>
    </location>
</feature>
<keyword evidence="9 14" id="KW-0786">Thiamine pyrophosphate</keyword>
<dbReference type="FunFam" id="3.40.50.970:FF:000003">
    <property type="entry name" value="Transketolase"/>
    <property type="match status" value="1"/>
</dbReference>
<keyword evidence="8 15" id="KW-0460">Magnesium</keyword>
<dbReference type="EMBL" id="AE006470">
    <property type="protein sequence ID" value="AAM73089.1"/>
    <property type="molecule type" value="Genomic_DNA"/>
</dbReference>
<keyword evidence="17" id="KW-0106">Calcium</keyword>
<dbReference type="InterPro" id="IPR029061">
    <property type="entry name" value="THDP-binding"/>
</dbReference>
<feature type="binding site" evidence="13">
    <location>
        <position position="47"/>
    </location>
    <ligand>
        <name>substrate</name>
    </ligand>
</feature>
<feature type="binding site" evidence="13">
    <location>
        <position position="376"/>
    </location>
    <ligand>
        <name>substrate</name>
    </ligand>
</feature>
<comment type="cofactor">
    <cofactor evidence="1">
        <name>Ca(2+)</name>
        <dbReference type="ChEBI" id="CHEBI:29108"/>
    </cofactor>
</comment>
<evidence type="ECO:0000256" key="1">
    <source>
        <dbReference type="ARBA" id="ARBA00001913"/>
    </source>
</evidence>
<comment type="similarity">
    <text evidence="3 17">Belongs to the transketolase family.</text>
</comment>
<comment type="cofactor">
    <cofactor evidence="17">
        <name>Mg(2+)</name>
        <dbReference type="ChEBI" id="CHEBI:18420"/>
    </cofactor>
    <cofactor evidence="17">
        <name>Ca(2+)</name>
        <dbReference type="ChEBI" id="CHEBI:29108"/>
    </cofactor>
    <cofactor evidence="17">
        <name>Mn(2+)</name>
        <dbReference type="ChEBI" id="CHEBI:29035"/>
    </cofactor>
    <cofactor evidence="17">
        <name>Co(2+)</name>
        <dbReference type="ChEBI" id="CHEBI:48828"/>
    </cofactor>
    <text evidence="17">Binds 1 Mg(2+) ion per subunit. Can also utilize other divalent metal cations, such as Ca(2+), Mn(2+) and Co(2+).</text>
</comment>
<evidence type="ECO:0000256" key="4">
    <source>
        <dbReference type="ARBA" id="ARBA00011738"/>
    </source>
</evidence>
<evidence type="ECO:0000256" key="2">
    <source>
        <dbReference type="ARBA" id="ARBA00001941"/>
    </source>
</evidence>
<feature type="active site" description="Proton donor" evidence="12">
    <location>
        <position position="428"/>
    </location>
</feature>
<accession>Q8KBB9</accession>
<feature type="binding site" evidence="13">
    <location>
        <position position="403"/>
    </location>
    <ligand>
        <name>substrate</name>
    </ligand>
</feature>
<dbReference type="GO" id="GO:0046872">
    <property type="term" value="F:metal ion binding"/>
    <property type="evidence" value="ECO:0007669"/>
    <property type="project" value="UniProtKB-KW"/>
</dbReference>
<evidence type="ECO:0000256" key="15">
    <source>
        <dbReference type="PIRSR" id="PIRSR605478-4"/>
    </source>
</evidence>
<feature type="domain" description="Transketolase-like pyrimidine-binding" evidence="18">
    <location>
        <begin position="373"/>
        <end position="541"/>
    </location>
</feature>
<dbReference type="CDD" id="cd07033">
    <property type="entry name" value="TPP_PYR_DXS_TK_like"/>
    <property type="match status" value="1"/>
</dbReference>
<dbReference type="Pfam" id="PF02779">
    <property type="entry name" value="Transket_pyr"/>
    <property type="match status" value="1"/>
</dbReference>
<dbReference type="SUPFAM" id="SSF52922">
    <property type="entry name" value="TK C-terminal domain-like"/>
    <property type="match status" value="1"/>
</dbReference>
<evidence type="ECO:0000256" key="16">
    <source>
        <dbReference type="PIRSR" id="PIRSR605478-5"/>
    </source>
</evidence>